<name>A0A3D9LBZ5_9MICC</name>
<sequence>MDGEDLKHLLRGVFDTRVFNHGDFNLVYAQPSGAGNPWTIGYRRQPLELLLCPVDLDALPEVPADTSIATVALGNVATLADTGTGYQVETVTGFRTWFEVSGAPRVPLPENLRAHLTALRPGSEEGDDGTLVLEQDEDAEDFHQFMSHFMDTLESYYAETGETVGSGEAGDETGYETDETPEPAASGDHRP</sequence>
<organism evidence="2 3">
    <name type="scientific">Citricoccus muralis</name>
    <dbReference type="NCBI Taxonomy" id="169134"/>
    <lineage>
        <taxon>Bacteria</taxon>
        <taxon>Bacillati</taxon>
        <taxon>Actinomycetota</taxon>
        <taxon>Actinomycetes</taxon>
        <taxon>Micrococcales</taxon>
        <taxon>Micrococcaceae</taxon>
        <taxon>Citricoccus</taxon>
    </lineage>
</organism>
<protein>
    <submittedName>
        <fullName evidence="2">Uncharacterized protein</fullName>
    </submittedName>
</protein>
<gene>
    <name evidence="2" type="ORF">C8E99_0492</name>
</gene>
<evidence type="ECO:0000313" key="2">
    <source>
        <dbReference type="EMBL" id="REE02713.1"/>
    </source>
</evidence>
<evidence type="ECO:0000313" key="3">
    <source>
        <dbReference type="Proteomes" id="UP000256727"/>
    </source>
</evidence>
<evidence type="ECO:0000256" key="1">
    <source>
        <dbReference type="SAM" id="MobiDB-lite"/>
    </source>
</evidence>
<dbReference type="RefSeq" id="WP_245952036.1">
    <property type="nucleotide sequence ID" value="NZ_QREH01000001.1"/>
</dbReference>
<dbReference type="Proteomes" id="UP000256727">
    <property type="component" value="Unassembled WGS sequence"/>
</dbReference>
<dbReference type="AlphaFoldDB" id="A0A3D9LBZ5"/>
<feature type="compositionally biased region" description="Acidic residues" evidence="1">
    <location>
        <begin position="169"/>
        <end position="181"/>
    </location>
</feature>
<dbReference type="EMBL" id="QREH01000001">
    <property type="protein sequence ID" value="REE02713.1"/>
    <property type="molecule type" value="Genomic_DNA"/>
</dbReference>
<feature type="region of interest" description="Disordered" evidence="1">
    <location>
        <begin position="158"/>
        <end position="191"/>
    </location>
</feature>
<proteinExistence type="predicted"/>
<accession>A0A3D9LBZ5</accession>
<reference evidence="2 3" key="1">
    <citation type="submission" date="2018-07" db="EMBL/GenBank/DDBJ databases">
        <title>Sequencing the genomes of 1000 actinobacteria strains.</title>
        <authorList>
            <person name="Klenk H.-P."/>
        </authorList>
    </citation>
    <scope>NUCLEOTIDE SEQUENCE [LARGE SCALE GENOMIC DNA]</scope>
    <source>
        <strain evidence="2 3">DSM 14442</strain>
    </source>
</reference>
<comment type="caution">
    <text evidence="2">The sequence shown here is derived from an EMBL/GenBank/DDBJ whole genome shotgun (WGS) entry which is preliminary data.</text>
</comment>
<keyword evidence="3" id="KW-1185">Reference proteome</keyword>